<feature type="transmembrane region" description="Helical" evidence="8">
    <location>
        <begin position="159"/>
        <end position="177"/>
    </location>
</feature>
<evidence type="ECO:0000256" key="6">
    <source>
        <dbReference type="ARBA" id="ARBA00031700"/>
    </source>
</evidence>
<evidence type="ECO:0000256" key="8">
    <source>
        <dbReference type="SAM" id="Phobius"/>
    </source>
</evidence>
<dbReference type="GO" id="GO:0031965">
    <property type="term" value="C:nuclear membrane"/>
    <property type="evidence" value="ECO:0007669"/>
    <property type="project" value="TreeGrafter"/>
</dbReference>
<keyword evidence="3 8" id="KW-0812">Transmembrane</keyword>
<dbReference type="Proteomes" id="UP000695562">
    <property type="component" value="Unassembled WGS sequence"/>
</dbReference>
<proteinExistence type="inferred from homology"/>
<dbReference type="OrthoDB" id="10050858at2759"/>
<dbReference type="AlphaFoldDB" id="A0A8J4V822"/>
<sequence length="267" mass="30936">MNTVIKKLICMPIQLILCLVIASQILGSIYHFSRFFSKEVINTVDYNSINENNNSSSGSSGNSGSHSIMLFAFERPLLDEQLGEILNSLARNLIVLFVVSCTHSIFKAIGSSWVNDKALYKLFYLSLISILIESIPWFWIPLNNYILWDLGVGFQLISYYTKLLCLGTMTIEIFFDWKIFEFLGIRQIINNTLPLHQQKLASLKKRANPYRWMITKDTYILFALLLLWFSSSKMTLDLFAICIYFTLFQFTPSLFKQFDSFIPFKNQ</sequence>
<reference evidence="9" key="1">
    <citation type="submission" date="2020-01" db="EMBL/GenBank/DDBJ databases">
        <title>Development of genomics and gene disruption for Polysphondylium violaceum indicates a role for the polyketide synthase stlB in stalk morphogenesis.</title>
        <authorList>
            <person name="Narita B."/>
            <person name="Kawabe Y."/>
            <person name="Kin K."/>
            <person name="Saito T."/>
            <person name="Gibbs R."/>
            <person name="Kuspa A."/>
            <person name="Muzny D."/>
            <person name="Queller D."/>
            <person name="Richards S."/>
            <person name="Strassman J."/>
            <person name="Sucgang R."/>
            <person name="Worley K."/>
            <person name="Schaap P."/>
        </authorList>
    </citation>
    <scope>NUCLEOTIDE SEQUENCE</scope>
    <source>
        <strain evidence="9">QSvi11</strain>
    </source>
</reference>
<keyword evidence="5 8" id="KW-0472">Membrane</keyword>
<keyword evidence="10" id="KW-1185">Reference proteome</keyword>
<evidence type="ECO:0000256" key="4">
    <source>
        <dbReference type="ARBA" id="ARBA00022989"/>
    </source>
</evidence>
<dbReference type="PANTHER" id="PTHR31040">
    <property type="entry name" value="NURIM"/>
    <property type="match status" value="1"/>
</dbReference>
<gene>
    <name evidence="9" type="ORF">CYY_001315</name>
</gene>
<accession>A0A8J4V822</accession>
<evidence type="ECO:0000256" key="1">
    <source>
        <dbReference type="ARBA" id="ARBA00004141"/>
    </source>
</evidence>
<name>A0A8J4V822_9MYCE</name>
<dbReference type="EMBL" id="AJWJ01000030">
    <property type="protein sequence ID" value="KAF2077387.1"/>
    <property type="molecule type" value="Genomic_DNA"/>
</dbReference>
<feature type="transmembrane region" description="Helical" evidence="8">
    <location>
        <begin position="85"/>
        <end position="106"/>
    </location>
</feature>
<feature type="transmembrane region" description="Helical" evidence="8">
    <location>
        <begin position="212"/>
        <end position="230"/>
    </location>
</feature>
<dbReference type="InterPro" id="IPR033580">
    <property type="entry name" value="Nurim-like"/>
</dbReference>
<evidence type="ECO:0000256" key="7">
    <source>
        <dbReference type="ARBA" id="ARBA00032957"/>
    </source>
</evidence>
<evidence type="ECO:0000256" key="3">
    <source>
        <dbReference type="ARBA" id="ARBA00022692"/>
    </source>
</evidence>
<organism evidence="9 10">
    <name type="scientific">Polysphondylium violaceum</name>
    <dbReference type="NCBI Taxonomy" id="133409"/>
    <lineage>
        <taxon>Eukaryota</taxon>
        <taxon>Amoebozoa</taxon>
        <taxon>Evosea</taxon>
        <taxon>Eumycetozoa</taxon>
        <taxon>Dictyostelia</taxon>
        <taxon>Dictyosteliales</taxon>
        <taxon>Dictyosteliaceae</taxon>
        <taxon>Polysphondylium</taxon>
    </lineage>
</organism>
<evidence type="ECO:0000313" key="10">
    <source>
        <dbReference type="Proteomes" id="UP000695562"/>
    </source>
</evidence>
<feature type="transmembrane region" description="Helical" evidence="8">
    <location>
        <begin position="118"/>
        <end position="139"/>
    </location>
</feature>
<keyword evidence="4 8" id="KW-1133">Transmembrane helix</keyword>
<protein>
    <recommendedName>
        <fullName evidence="7">Nuclear envelope membrane protein</fullName>
    </recommendedName>
    <alternativeName>
        <fullName evidence="6">Nuclear rim protein</fullName>
    </alternativeName>
</protein>
<feature type="transmembrane region" description="Helical" evidence="8">
    <location>
        <begin position="12"/>
        <end position="32"/>
    </location>
</feature>
<evidence type="ECO:0000256" key="5">
    <source>
        <dbReference type="ARBA" id="ARBA00023136"/>
    </source>
</evidence>
<dbReference type="PANTHER" id="PTHR31040:SF1">
    <property type="entry name" value="NURIM"/>
    <property type="match status" value="1"/>
</dbReference>
<comment type="similarity">
    <text evidence="2">Belongs to the nurim family.</text>
</comment>
<evidence type="ECO:0000256" key="2">
    <source>
        <dbReference type="ARBA" id="ARBA00010631"/>
    </source>
</evidence>
<evidence type="ECO:0000313" key="9">
    <source>
        <dbReference type="EMBL" id="KAF2077387.1"/>
    </source>
</evidence>
<comment type="caution">
    <text evidence="9">The sequence shown here is derived from an EMBL/GenBank/DDBJ whole genome shotgun (WGS) entry which is preliminary data.</text>
</comment>
<comment type="subcellular location">
    <subcellularLocation>
        <location evidence="1">Membrane</location>
        <topology evidence="1">Multi-pass membrane protein</topology>
    </subcellularLocation>
</comment>